<dbReference type="AlphaFoldDB" id="A0A379B7J2"/>
<dbReference type="PIRSF" id="PIRSF006287">
    <property type="entry name" value="UCP006287"/>
    <property type="match status" value="1"/>
</dbReference>
<reference evidence="2 3" key="1">
    <citation type="submission" date="2018-06" db="EMBL/GenBank/DDBJ databases">
        <authorList>
            <consortium name="Pathogen Informatics"/>
            <person name="Doyle S."/>
        </authorList>
    </citation>
    <scope>NUCLEOTIDE SEQUENCE [LARGE SCALE GENOMIC DNA]</scope>
    <source>
        <strain evidence="2 3">NCTC10699</strain>
    </source>
</reference>
<dbReference type="NCBIfam" id="NF003575">
    <property type="entry name" value="PRK05248.1-2"/>
    <property type="match status" value="1"/>
</dbReference>
<comment type="similarity">
    <text evidence="1">Belongs to the UPF0231 family.</text>
</comment>
<keyword evidence="3" id="KW-1185">Reference proteome</keyword>
<accession>A0A379B7J2</accession>
<evidence type="ECO:0000256" key="1">
    <source>
        <dbReference type="ARBA" id="ARBA00005367"/>
    </source>
</evidence>
<sequence length="136" mass="15517">MHQPLAAADPPLAFNLMDFQFTYCQGSLNAKCSMGHEALANWLNSEVRSNSQLISTALSALQRAKQPHFNQEIKLIGKEYSLFINADEVMVSANNLQIDDSVHLEEDFHYYDEESIAFCGLEDFEQFLQSYLTFQQ</sequence>
<gene>
    <name evidence="2" type="ORF">NCTC10699_01687</name>
</gene>
<protein>
    <submittedName>
        <fullName evidence="2">Uncharacterized protein</fullName>
    </submittedName>
</protein>
<dbReference type="Proteomes" id="UP000254280">
    <property type="component" value="Unassembled WGS sequence"/>
</dbReference>
<evidence type="ECO:0000313" key="2">
    <source>
        <dbReference type="EMBL" id="SUB34040.1"/>
    </source>
</evidence>
<name>A0A379B7J2_9PAST</name>
<dbReference type="InterPro" id="IPR008249">
    <property type="entry name" value="UPF0231"/>
</dbReference>
<dbReference type="Pfam" id="PF06062">
    <property type="entry name" value="UPF0231"/>
    <property type="match status" value="1"/>
</dbReference>
<dbReference type="EMBL" id="UGSS01000002">
    <property type="protein sequence ID" value="SUB34040.1"/>
    <property type="molecule type" value="Genomic_DNA"/>
</dbReference>
<evidence type="ECO:0000313" key="3">
    <source>
        <dbReference type="Proteomes" id="UP000254280"/>
    </source>
</evidence>
<proteinExistence type="inferred from homology"/>
<organism evidence="2 3">
    <name type="scientific">[Pasteurella] mairii</name>
    <dbReference type="NCBI Taxonomy" id="757"/>
    <lineage>
        <taxon>Bacteria</taxon>
        <taxon>Pseudomonadati</taxon>
        <taxon>Pseudomonadota</taxon>
        <taxon>Gammaproteobacteria</taxon>
        <taxon>Pasteurellales</taxon>
        <taxon>Pasteurellaceae</taxon>
    </lineage>
</organism>